<proteinExistence type="predicted"/>
<reference evidence="2" key="1">
    <citation type="submission" date="2020-07" db="EMBL/GenBank/DDBJ databases">
        <title>Genomic analysis of a strain of Sedimentibacter Hydroxybenzoicus DSM7310.</title>
        <authorList>
            <person name="Ma S."/>
        </authorList>
    </citation>
    <scope>NUCLEOTIDE SEQUENCE</scope>
    <source>
        <strain evidence="2">DSM 7310</strain>
    </source>
</reference>
<dbReference type="Pfam" id="PF04316">
    <property type="entry name" value="FlgM"/>
    <property type="match status" value="1"/>
</dbReference>
<accession>A0A974GV03</accession>
<keyword evidence="2" id="KW-0966">Cell projection</keyword>
<keyword evidence="2" id="KW-0282">Flagellum</keyword>
<dbReference type="InterPro" id="IPR031316">
    <property type="entry name" value="FlgM_C"/>
</dbReference>
<evidence type="ECO:0000313" key="3">
    <source>
        <dbReference type="Proteomes" id="UP000611629"/>
    </source>
</evidence>
<dbReference type="RefSeq" id="WP_179236269.1">
    <property type="nucleotide sequence ID" value="NZ_JACBNQ010000001.1"/>
</dbReference>
<sequence>MKIQNINNYMNYKGGSKPIKNQEFVKNNKYDVIELNGRSSKNRDEEYLNSIKKKVSAHINKETSAEKINRIKESIESKTYNINAEEIVKKLLI</sequence>
<gene>
    <name evidence="2" type="ORF">HZF24_00335</name>
</gene>
<dbReference type="EMBL" id="JACBNQ010000001">
    <property type="protein sequence ID" value="NYB72580.1"/>
    <property type="molecule type" value="Genomic_DNA"/>
</dbReference>
<organism evidence="2 3">
    <name type="scientific">Sedimentibacter hydroxybenzoicus DSM 7310</name>
    <dbReference type="NCBI Taxonomy" id="1123245"/>
    <lineage>
        <taxon>Bacteria</taxon>
        <taxon>Bacillati</taxon>
        <taxon>Bacillota</taxon>
        <taxon>Tissierellia</taxon>
        <taxon>Sedimentibacter</taxon>
    </lineage>
</organism>
<evidence type="ECO:0000259" key="1">
    <source>
        <dbReference type="Pfam" id="PF04316"/>
    </source>
</evidence>
<keyword evidence="2" id="KW-0969">Cilium</keyword>
<feature type="domain" description="Anti-sigma-28 factor FlgM C-terminal" evidence="1">
    <location>
        <begin position="48"/>
        <end position="92"/>
    </location>
</feature>
<comment type="caution">
    <text evidence="2">The sequence shown here is derived from an EMBL/GenBank/DDBJ whole genome shotgun (WGS) entry which is preliminary data.</text>
</comment>
<dbReference type="InterPro" id="IPR035890">
    <property type="entry name" value="Anti-sigma-28_factor_FlgM_sf"/>
</dbReference>
<dbReference type="Proteomes" id="UP000611629">
    <property type="component" value="Unassembled WGS sequence"/>
</dbReference>
<dbReference type="SUPFAM" id="SSF101498">
    <property type="entry name" value="Anti-sigma factor FlgM"/>
    <property type="match status" value="1"/>
</dbReference>
<dbReference type="AlphaFoldDB" id="A0A974GV03"/>
<keyword evidence="3" id="KW-1185">Reference proteome</keyword>
<name>A0A974GV03_SEDHY</name>
<protein>
    <submittedName>
        <fullName evidence="2">Flagellar biosynthesis anti-sigma factor FlgM</fullName>
    </submittedName>
</protein>
<evidence type="ECO:0000313" key="2">
    <source>
        <dbReference type="EMBL" id="NYB72580.1"/>
    </source>
</evidence>